<reference evidence="3" key="1">
    <citation type="journal article" date="2019" name="Int. J. Syst. Evol. Microbiol.">
        <title>The Global Catalogue of Microorganisms (GCM) 10K type strain sequencing project: providing services to taxonomists for standard genome sequencing and annotation.</title>
        <authorList>
            <consortium name="The Broad Institute Genomics Platform"/>
            <consortium name="The Broad Institute Genome Sequencing Center for Infectious Disease"/>
            <person name="Wu L."/>
            <person name="Ma J."/>
        </authorList>
    </citation>
    <scope>NUCLEOTIDE SEQUENCE [LARGE SCALE GENOMIC DNA]</scope>
    <source>
        <strain evidence="3">LMG 29247</strain>
    </source>
</reference>
<dbReference type="EMBL" id="JBHUEJ010000016">
    <property type="protein sequence ID" value="MFD1710444.1"/>
    <property type="molecule type" value="Genomic_DNA"/>
</dbReference>
<protein>
    <submittedName>
        <fullName evidence="2">Metallophosphoesterase</fullName>
    </submittedName>
</protein>
<organism evidence="2 3">
    <name type="scientific">Ottowia flava</name>
    <dbReference type="NCBI Taxonomy" id="2675430"/>
    <lineage>
        <taxon>Bacteria</taxon>
        <taxon>Pseudomonadati</taxon>
        <taxon>Pseudomonadota</taxon>
        <taxon>Betaproteobacteria</taxon>
        <taxon>Burkholderiales</taxon>
        <taxon>Comamonadaceae</taxon>
        <taxon>Ottowia</taxon>
    </lineage>
</organism>
<dbReference type="RefSeq" id="WP_147912577.1">
    <property type="nucleotide sequence ID" value="NZ_JBHUEJ010000016.1"/>
</dbReference>
<sequence length="370" mass="40911">MALASPPSTPSASLVQPLFNGPLDIVGDLHGELGALQALLTQLGYDAEGQHPEGRRLVFVGDLCDRGPDSPAVLRWVQTLIAAGRAQAVAGNHEINLMRNDAKDGAGWFFDSRIERDTPKYAPFARATAAEREALQRVAFDWPVALERPDLRIVHAAWDPAAIAQARQLPLGSLVSAYDAWEEEARELARTEHLRESMASELAAWGGDLESDRDAPPFLLAHALNEANKQMRNPLKVLTSGVERQGTVPFFAGGKWRFVERVAWWDAYADATPVVVGHYWRRLHPIDRGTVGKHDEDLFGRIPPLAWHGQRHNVFCVDYSVGGRWVARRDGQPPTRDFKLAALRWPERELVFDDGSRAMTEGFGADGPAA</sequence>
<name>A0ABW4KQU6_9BURK</name>
<dbReference type="InterPro" id="IPR050126">
    <property type="entry name" value="Ap4A_hydrolase"/>
</dbReference>
<proteinExistence type="predicted"/>
<comment type="caution">
    <text evidence="2">The sequence shown here is derived from an EMBL/GenBank/DDBJ whole genome shotgun (WGS) entry which is preliminary data.</text>
</comment>
<evidence type="ECO:0000313" key="2">
    <source>
        <dbReference type="EMBL" id="MFD1710444.1"/>
    </source>
</evidence>
<dbReference type="PANTHER" id="PTHR42850:SF7">
    <property type="entry name" value="BIS(5'-NUCLEOSYL)-TETRAPHOSPHATASE PRPE [ASYMMETRICAL]"/>
    <property type="match status" value="1"/>
</dbReference>
<evidence type="ECO:0000313" key="3">
    <source>
        <dbReference type="Proteomes" id="UP001597304"/>
    </source>
</evidence>
<dbReference type="InterPro" id="IPR004843">
    <property type="entry name" value="Calcineurin-like_PHP"/>
</dbReference>
<dbReference type="InterPro" id="IPR029052">
    <property type="entry name" value="Metallo-depent_PP-like"/>
</dbReference>
<dbReference type="SUPFAM" id="SSF56300">
    <property type="entry name" value="Metallo-dependent phosphatases"/>
    <property type="match status" value="1"/>
</dbReference>
<keyword evidence="3" id="KW-1185">Reference proteome</keyword>
<dbReference type="PANTHER" id="PTHR42850">
    <property type="entry name" value="METALLOPHOSPHOESTERASE"/>
    <property type="match status" value="1"/>
</dbReference>
<feature type="domain" description="Calcineurin-like phosphoesterase" evidence="1">
    <location>
        <begin position="23"/>
        <end position="124"/>
    </location>
</feature>
<dbReference type="Pfam" id="PF00149">
    <property type="entry name" value="Metallophos"/>
    <property type="match status" value="1"/>
</dbReference>
<dbReference type="Gene3D" id="3.60.21.10">
    <property type="match status" value="1"/>
</dbReference>
<dbReference type="Proteomes" id="UP001597304">
    <property type="component" value="Unassembled WGS sequence"/>
</dbReference>
<gene>
    <name evidence="2" type="ORF">ACFSF0_07485</name>
</gene>
<accession>A0ABW4KQU6</accession>
<evidence type="ECO:0000259" key="1">
    <source>
        <dbReference type="Pfam" id="PF00149"/>
    </source>
</evidence>